<evidence type="ECO:0000256" key="1">
    <source>
        <dbReference type="SAM" id="MobiDB-lite"/>
    </source>
</evidence>
<evidence type="ECO:0000313" key="3">
    <source>
        <dbReference type="EMBL" id="EFA05983.2"/>
    </source>
</evidence>
<dbReference type="GO" id="GO:0003676">
    <property type="term" value="F:nucleic acid binding"/>
    <property type="evidence" value="ECO:0007669"/>
    <property type="project" value="InterPro"/>
</dbReference>
<sequence>MSLQKERLGDGPSANDNMIKKDDSETVLKMVKPELSNMIKKDDSESVLKIVKPELSNMIRKDDSESILKIVKPELSNMIKKDDSESVLKIVKPEVSNMIRKDDSQSILKIVKPELSNMIKKDDSESVLKIVKPELSNMIRKDDSESILKIVKPELNNMIKKEKRYIDIGNRRLVKTADAIDKYDVVNKGQLDIYGERKKYPTRRFQHKGIDDTWQIDIYVFYRPKGKAEDPSYSLRTGSRGNQKIPEPNDFNKFKKINNGFIYILVAEDTFSKFVWAEPLKTKSGLEVANAFLKIIQQAIKDKHNPPKNLHADRGKEFYNKDMRIVLNKYNINLYSTGTKNKAFFVERFNRTLGNKFKPILYDSSPKAHEQFVIEFDEVSR</sequence>
<evidence type="ECO:0000259" key="2">
    <source>
        <dbReference type="PROSITE" id="PS50994"/>
    </source>
</evidence>
<dbReference type="HOGENOM" id="CLU_572853_0_0_1"/>
<dbReference type="Proteomes" id="UP000007266">
    <property type="component" value="Linkage group 7"/>
</dbReference>
<dbReference type="Gene3D" id="3.30.420.10">
    <property type="entry name" value="Ribonuclease H-like superfamily/Ribonuclease H"/>
    <property type="match status" value="1"/>
</dbReference>
<dbReference type="eggNOG" id="KOG0017">
    <property type="taxonomic scope" value="Eukaryota"/>
</dbReference>
<dbReference type="AlphaFoldDB" id="D6WRA8"/>
<dbReference type="SUPFAM" id="SSF53098">
    <property type="entry name" value="Ribonuclease H-like"/>
    <property type="match status" value="1"/>
</dbReference>
<dbReference type="PROSITE" id="PS50994">
    <property type="entry name" value="INTEGRASE"/>
    <property type="match status" value="1"/>
</dbReference>
<dbReference type="GO" id="GO:0015074">
    <property type="term" value="P:DNA integration"/>
    <property type="evidence" value="ECO:0007669"/>
    <property type="project" value="InterPro"/>
</dbReference>
<keyword evidence="4" id="KW-1185">Reference proteome</keyword>
<dbReference type="Pfam" id="PF00665">
    <property type="entry name" value="rve"/>
    <property type="match status" value="1"/>
</dbReference>
<dbReference type="InParanoid" id="D6WRA8"/>
<proteinExistence type="predicted"/>
<accession>D6WRA8</accession>
<dbReference type="InterPro" id="IPR001584">
    <property type="entry name" value="Integrase_cat-core"/>
</dbReference>
<dbReference type="EMBL" id="KQ971354">
    <property type="protein sequence ID" value="EFA05983.2"/>
    <property type="molecule type" value="Genomic_DNA"/>
</dbReference>
<dbReference type="PANTHER" id="PTHR46585">
    <property type="entry name" value="INTEGRASE CORE DOMAIN CONTAINING PROTEIN"/>
    <property type="match status" value="1"/>
</dbReference>
<reference evidence="3 4" key="1">
    <citation type="journal article" date="2008" name="Nature">
        <title>The genome of the model beetle and pest Tribolium castaneum.</title>
        <authorList>
            <consortium name="Tribolium Genome Sequencing Consortium"/>
            <person name="Richards S."/>
            <person name="Gibbs R.A."/>
            <person name="Weinstock G.M."/>
            <person name="Brown S.J."/>
            <person name="Denell R."/>
            <person name="Beeman R.W."/>
            <person name="Gibbs R."/>
            <person name="Beeman R.W."/>
            <person name="Brown S.J."/>
            <person name="Bucher G."/>
            <person name="Friedrich M."/>
            <person name="Grimmelikhuijzen C.J."/>
            <person name="Klingler M."/>
            <person name="Lorenzen M."/>
            <person name="Richards S."/>
            <person name="Roth S."/>
            <person name="Schroder R."/>
            <person name="Tautz D."/>
            <person name="Zdobnov E.M."/>
            <person name="Muzny D."/>
            <person name="Gibbs R.A."/>
            <person name="Weinstock G.M."/>
            <person name="Attaway T."/>
            <person name="Bell S."/>
            <person name="Buhay C.J."/>
            <person name="Chandrabose M.N."/>
            <person name="Chavez D."/>
            <person name="Clerk-Blankenburg K.P."/>
            <person name="Cree A."/>
            <person name="Dao M."/>
            <person name="Davis C."/>
            <person name="Chacko J."/>
            <person name="Dinh H."/>
            <person name="Dugan-Rocha S."/>
            <person name="Fowler G."/>
            <person name="Garner T.T."/>
            <person name="Garnes J."/>
            <person name="Gnirke A."/>
            <person name="Hawes A."/>
            <person name="Hernandez J."/>
            <person name="Hines S."/>
            <person name="Holder M."/>
            <person name="Hume J."/>
            <person name="Jhangiani S.N."/>
            <person name="Joshi V."/>
            <person name="Khan Z.M."/>
            <person name="Jackson L."/>
            <person name="Kovar C."/>
            <person name="Kowis A."/>
            <person name="Lee S."/>
            <person name="Lewis L.R."/>
            <person name="Margolis J."/>
            <person name="Morgan M."/>
            <person name="Nazareth L.V."/>
            <person name="Nguyen N."/>
            <person name="Okwuonu G."/>
            <person name="Parker D."/>
            <person name="Richards S."/>
            <person name="Ruiz S.J."/>
            <person name="Santibanez J."/>
            <person name="Savard J."/>
            <person name="Scherer S.E."/>
            <person name="Schneider B."/>
            <person name="Sodergren E."/>
            <person name="Tautz D."/>
            <person name="Vattahil S."/>
            <person name="Villasana D."/>
            <person name="White C.S."/>
            <person name="Wright R."/>
            <person name="Park Y."/>
            <person name="Beeman R.W."/>
            <person name="Lord J."/>
            <person name="Oppert B."/>
            <person name="Lorenzen M."/>
            <person name="Brown S."/>
            <person name="Wang L."/>
            <person name="Savard J."/>
            <person name="Tautz D."/>
            <person name="Richards S."/>
            <person name="Weinstock G."/>
            <person name="Gibbs R.A."/>
            <person name="Liu Y."/>
            <person name="Worley K."/>
            <person name="Weinstock G."/>
            <person name="Elsik C.G."/>
            <person name="Reese J.T."/>
            <person name="Elhaik E."/>
            <person name="Landan G."/>
            <person name="Graur D."/>
            <person name="Arensburger P."/>
            <person name="Atkinson P."/>
            <person name="Beeman R.W."/>
            <person name="Beidler J."/>
            <person name="Brown S.J."/>
            <person name="Demuth J.P."/>
            <person name="Drury D.W."/>
            <person name="Du Y.Z."/>
            <person name="Fujiwara H."/>
            <person name="Lorenzen M."/>
            <person name="Maselli V."/>
            <person name="Osanai M."/>
            <person name="Park Y."/>
            <person name="Robertson H.M."/>
            <person name="Tu Z."/>
            <person name="Wang J.J."/>
            <person name="Wang S."/>
            <person name="Richards S."/>
            <person name="Song H."/>
            <person name="Zhang L."/>
            <person name="Sodergren E."/>
            <person name="Werner D."/>
            <person name="Stanke M."/>
            <person name="Morgenstern B."/>
            <person name="Solovyev V."/>
            <person name="Kosarev P."/>
            <person name="Brown G."/>
            <person name="Chen H.C."/>
            <person name="Ermolaeva O."/>
            <person name="Hlavina W."/>
            <person name="Kapustin Y."/>
            <person name="Kiryutin B."/>
            <person name="Kitts P."/>
            <person name="Maglott D."/>
            <person name="Pruitt K."/>
            <person name="Sapojnikov V."/>
            <person name="Souvorov A."/>
            <person name="Mackey A.J."/>
            <person name="Waterhouse R.M."/>
            <person name="Wyder S."/>
            <person name="Zdobnov E.M."/>
            <person name="Zdobnov E.M."/>
            <person name="Wyder S."/>
            <person name="Kriventseva E.V."/>
            <person name="Kadowaki T."/>
            <person name="Bork P."/>
            <person name="Aranda M."/>
            <person name="Bao R."/>
            <person name="Beermann A."/>
            <person name="Berns N."/>
            <person name="Bolognesi R."/>
            <person name="Bonneton F."/>
            <person name="Bopp D."/>
            <person name="Brown S.J."/>
            <person name="Bucher G."/>
            <person name="Butts T."/>
            <person name="Chaumot A."/>
            <person name="Denell R.E."/>
            <person name="Ferrier D.E."/>
            <person name="Friedrich M."/>
            <person name="Gordon C.M."/>
            <person name="Jindra M."/>
            <person name="Klingler M."/>
            <person name="Lan Q."/>
            <person name="Lattorff H.M."/>
            <person name="Laudet V."/>
            <person name="von Levetsow C."/>
            <person name="Liu Z."/>
            <person name="Lutz R."/>
            <person name="Lynch J.A."/>
            <person name="da Fonseca R.N."/>
            <person name="Posnien N."/>
            <person name="Reuter R."/>
            <person name="Roth S."/>
            <person name="Savard J."/>
            <person name="Schinko J.B."/>
            <person name="Schmitt C."/>
            <person name="Schoppmeier M."/>
            <person name="Schroder R."/>
            <person name="Shippy T.D."/>
            <person name="Simonnet F."/>
            <person name="Marques-Souza H."/>
            <person name="Tautz D."/>
            <person name="Tomoyasu Y."/>
            <person name="Trauner J."/>
            <person name="Van der Zee M."/>
            <person name="Vervoort M."/>
            <person name="Wittkopp N."/>
            <person name="Wimmer E.A."/>
            <person name="Yang X."/>
            <person name="Jones A.K."/>
            <person name="Sattelle D.B."/>
            <person name="Ebert P.R."/>
            <person name="Nelson D."/>
            <person name="Scott J.G."/>
            <person name="Beeman R.W."/>
            <person name="Muthukrishnan S."/>
            <person name="Kramer K.J."/>
            <person name="Arakane Y."/>
            <person name="Beeman R.W."/>
            <person name="Zhu Q."/>
            <person name="Hogenkamp D."/>
            <person name="Dixit R."/>
            <person name="Oppert B."/>
            <person name="Jiang H."/>
            <person name="Zou Z."/>
            <person name="Marshall J."/>
            <person name="Elpidina E."/>
            <person name="Vinokurov K."/>
            <person name="Oppert C."/>
            <person name="Zou Z."/>
            <person name="Evans J."/>
            <person name="Lu Z."/>
            <person name="Zhao P."/>
            <person name="Sumathipala N."/>
            <person name="Altincicek B."/>
            <person name="Vilcinskas A."/>
            <person name="Williams M."/>
            <person name="Hultmark D."/>
            <person name="Hetru C."/>
            <person name="Jiang H."/>
            <person name="Grimmelikhuijzen C.J."/>
            <person name="Hauser F."/>
            <person name="Cazzamali G."/>
            <person name="Williamson M."/>
            <person name="Park Y."/>
            <person name="Li B."/>
            <person name="Tanaka Y."/>
            <person name="Predel R."/>
            <person name="Neupert S."/>
            <person name="Schachtner J."/>
            <person name="Verleyen P."/>
            <person name="Raible F."/>
            <person name="Bork P."/>
            <person name="Friedrich M."/>
            <person name="Walden K.K."/>
            <person name="Robertson H.M."/>
            <person name="Angeli S."/>
            <person name="Foret S."/>
            <person name="Bucher G."/>
            <person name="Schuetz S."/>
            <person name="Maleszka R."/>
            <person name="Wimmer E.A."/>
            <person name="Beeman R.W."/>
            <person name="Lorenzen M."/>
            <person name="Tomoyasu Y."/>
            <person name="Miller S.C."/>
            <person name="Grossmann D."/>
            <person name="Bucher G."/>
        </authorList>
    </citation>
    <scope>NUCLEOTIDE SEQUENCE [LARGE SCALE GENOMIC DNA]</scope>
    <source>
        <strain evidence="3 4">Georgia GA2</strain>
    </source>
</reference>
<gene>
    <name evidence="3" type="primary">AUGUSTUS-3.0.2_08809</name>
    <name evidence="3" type="ORF">TcasGA2_TC008809</name>
</gene>
<feature type="region of interest" description="Disordered" evidence="1">
    <location>
        <begin position="1"/>
        <end position="25"/>
    </location>
</feature>
<feature type="domain" description="Integrase catalytic" evidence="2">
    <location>
        <begin position="197"/>
        <end position="381"/>
    </location>
</feature>
<dbReference type="PANTHER" id="PTHR46585:SF1">
    <property type="entry name" value="CHROMO DOMAIN-CONTAINING PROTEIN"/>
    <property type="match status" value="1"/>
</dbReference>
<organism evidence="3 4">
    <name type="scientific">Tribolium castaneum</name>
    <name type="common">Red flour beetle</name>
    <dbReference type="NCBI Taxonomy" id="7070"/>
    <lineage>
        <taxon>Eukaryota</taxon>
        <taxon>Metazoa</taxon>
        <taxon>Ecdysozoa</taxon>
        <taxon>Arthropoda</taxon>
        <taxon>Hexapoda</taxon>
        <taxon>Insecta</taxon>
        <taxon>Pterygota</taxon>
        <taxon>Neoptera</taxon>
        <taxon>Endopterygota</taxon>
        <taxon>Coleoptera</taxon>
        <taxon>Polyphaga</taxon>
        <taxon>Cucujiformia</taxon>
        <taxon>Tenebrionidae</taxon>
        <taxon>Tenebrionidae incertae sedis</taxon>
        <taxon>Tribolium</taxon>
    </lineage>
</organism>
<dbReference type="InterPro" id="IPR012337">
    <property type="entry name" value="RNaseH-like_sf"/>
</dbReference>
<evidence type="ECO:0000313" key="4">
    <source>
        <dbReference type="Proteomes" id="UP000007266"/>
    </source>
</evidence>
<protein>
    <recommendedName>
        <fullName evidence="2">Integrase catalytic domain-containing protein</fullName>
    </recommendedName>
</protein>
<name>D6WRA8_TRICA</name>
<dbReference type="InterPro" id="IPR036397">
    <property type="entry name" value="RNaseH_sf"/>
</dbReference>
<reference evidence="3 4" key="2">
    <citation type="journal article" date="2010" name="Nucleic Acids Res.">
        <title>BeetleBase in 2010: revisions to provide comprehensive genomic information for Tribolium castaneum.</title>
        <authorList>
            <person name="Kim H.S."/>
            <person name="Murphy T."/>
            <person name="Xia J."/>
            <person name="Caragea D."/>
            <person name="Park Y."/>
            <person name="Beeman R.W."/>
            <person name="Lorenzen M.D."/>
            <person name="Butcher S."/>
            <person name="Manak J.R."/>
            <person name="Brown S.J."/>
        </authorList>
    </citation>
    <scope>GENOME REANNOTATION</scope>
    <source>
        <strain evidence="3 4">Georgia GA2</strain>
    </source>
</reference>